<dbReference type="Proteomes" id="UP000199226">
    <property type="component" value="Unassembled WGS sequence"/>
</dbReference>
<proteinExistence type="predicted"/>
<dbReference type="AlphaFoldDB" id="A0A1G9PPM0"/>
<evidence type="ECO:0000313" key="1">
    <source>
        <dbReference type="EMBL" id="SDM00649.1"/>
    </source>
</evidence>
<sequence length="44" mass="5265">MRYDLIFFLWSVFSFRLVKVKQSIELVFYNSYKGKGKLRCSPGI</sequence>
<gene>
    <name evidence="1" type="ORF">SAMN05421813_104216</name>
</gene>
<organism evidence="1 2">
    <name type="scientific">Daejeonella rubra</name>
    <dbReference type="NCBI Taxonomy" id="990371"/>
    <lineage>
        <taxon>Bacteria</taxon>
        <taxon>Pseudomonadati</taxon>
        <taxon>Bacteroidota</taxon>
        <taxon>Sphingobacteriia</taxon>
        <taxon>Sphingobacteriales</taxon>
        <taxon>Sphingobacteriaceae</taxon>
        <taxon>Daejeonella</taxon>
    </lineage>
</organism>
<accession>A0A1G9PPM0</accession>
<evidence type="ECO:0000313" key="2">
    <source>
        <dbReference type="Proteomes" id="UP000199226"/>
    </source>
</evidence>
<keyword evidence="2" id="KW-1185">Reference proteome</keyword>
<protein>
    <submittedName>
        <fullName evidence="1">Uncharacterized protein</fullName>
    </submittedName>
</protein>
<name>A0A1G9PPM0_9SPHI</name>
<dbReference type="EMBL" id="FNHH01000004">
    <property type="protein sequence ID" value="SDM00649.1"/>
    <property type="molecule type" value="Genomic_DNA"/>
</dbReference>
<reference evidence="2" key="1">
    <citation type="submission" date="2016-10" db="EMBL/GenBank/DDBJ databases">
        <authorList>
            <person name="Varghese N."/>
            <person name="Submissions S."/>
        </authorList>
    </citation>
    <scope>NUCLEOTIDE SEQUENCE [LARGE SCALE GENOMIC DNA]</scope>
    <source>
        <strain evidence="2">DSM 24536</strain>
    </source>
</reference>
<feature type="non-terminal residue" evidence="1">
    <location>
        <position position="44"/>
    </location>
</feature>